<dbReference type="PANTHER" id="PTHR46759:SF2">
    <property type="match status" value="1"/>
</dbReference>
<evidence type="ECO:0000313" key="3">
    <source>
        <dbReference type="Proteomes" id="UP000271974"/>
    </source>
</evidence>
<dbReference type="AlphaFoldDB" id="A0A3S0ZWQ9"/>
<dbReference type="STRING" id="188477.A0A3S0ZWQ9"/>
<gene>
    <name evidence="2" type="ORF">EGW08_003655</name>
</gene>
<dbReference type="SUPFAM" id="SSF52058">
    <property type="entry name" value="L domain-like"/>
    <property type="match status" value="1"/>
</dbReference>
<feature type="non-terminal residue" evidence="2">
    <location>
        <position position="794"/>
    </location>
</feature>
<keyword evidence="3" id="KW-1185">Reference proteome</keyword>
<dbReference type="InterPro" id="IPR042655">
    <property type="entry name" value="LRC72"/>
</dbReference>
<sequence>MRLKKEILRARCKKQSLQDVEFLDLSNLELVKIEKLDSCESLKWLIASKNKLGADEGLENLKQLWYLDVSDNQIAVLNALSRYLALGTVILTNNNLQWRDLEHIRHAHFLSISLHGNPKLDQDPYYRIHVIDCLPLIWELDGRLVTVTERLHVKQFFIDTELGKHPVRHKIGRVFKTSAIRNIGTEGIVSKQCKYIYSKFPMSETHTKHTDERRLRYLCNMVQGDIIRWFHESHKKKVKGLTDTFLEELLEQRKRDVERCNMVLLLLVVNVSFRICIVLMLEIKNKQTDKKISLLQRHKIGRVFKTSAIRNIGTEGIVSKQHNDDGLYPQLFMCLYFNVARLTHISQSSEENLHRVKSLPMNADYMALMASEVVSLMLQVPKFFEFLITDNGEIICLYTKKFIKCECDCCVQIALFFLQNGPPLNVIHKIVADNVLSAITKRLDNLAPKMTHIPIGDRYLALSDSLPIKPLHSVIWASQFLTNGQTIPNLEPPILNPIREAAKPKPIQPSKELLSVQVVGELASLLEGDIAMVKIDAVPVSNGAVESKLKSSEAHFAYVDLKALCYARDIGMWRPAKTIGDKYTIHSTETSQMISARATPTDAKAEPLAFNSAEEEEKIIPRSGQSNFGLTTHMVHRSQSVGTGYLTGYRHSLTLDKDSLPVFPKIQEVTMDKVSFNDNNINSSAKVAQKKRIVSAPAASSVKPLMTISTHQKAIEMNALHLHDNVHHIRGLTPRAESELSGALTSPGDVPLSQPRQKSESPKCKNLTPENSRTNTPTPVSDEKVQTGTSGGKQ</sequence>
<feature type="region of interest" description="Disordered" evidence="1">
    <location>
        <begin position="737"/>
        <end position="794"/>
    </location>
</feature>
<organism evidence="2 3">
    <name type="scientific">Elysia chlorotica</name>
    <name type="common">Eastern emerald elysia</name>
    <name type="synonym">Sea slug</name>
    <dbReference type="NCBI Taxonomy" id="188477"/>
    <lineage>
        <taxon>Eukaryota</taxon>
        <taxon>Metazoa</taxon>
        <taxon>Spiralia</taxon>
        <taxon>Lophotrochozoa</taxon>
        <taxon>Mollusca</taxon>
        <taxon>Gastropoda</taxon>
        <taxon>Heterobranchia</taxon>
        <taxon>Euthyneura</taxon>
        <taxon>Panpulmonata</taxon>
        <taxon>Sacoglossa</taxon>
        <taxon>Placobranchoidea</taxon>
        <taxon>Plakobranchidae</taxon>
        <taxon>Elysia</taxon>
    </lineage>
</organism>
<evidence type="ECO:0000313" key="2">
    <source>
        <dbReference type="EMBL" id="RUS88555.1"/>
    </source>
</evidence>
<dbReference type="Proteomes" id="UP000271974">
    <property type="component" value="Unassembled WGS sequence"/>
</dbReference>
<evidence type="ECO:0000256" key="1">
    <source>
        <dbReference type="SAM" id="MobiDB-lite"/>
    </source>
</evidence>
<dbReference type="PANTHER" id="PTHR46759">
    <property type="entry name" value="LEUCINE-RICH REPEAT-CONTAINING PROTEIN 72"/>
    <property type="match status" value="1"/>
</dbReference>
<feature type="compositionally biased region" description="Polar residues" evidence="1">
    <location>
        <begin position="768"/>
        <end position="779"/>
    </location>
</feature>
<dbReference type="EMBL" id="RQTK01000079">
    <property type="protein sequence ID" value="RUS88555.1"/>
    <property type="molecule type" value="Genomic_DNA"/>
</dbReference>
<dbReference type="Gene3D" id="3.80.10.10">
    <property type="entry name" value="Ribonuclease Inhibitor"/>
    <property type="match status" value="1"/>
</dbReference>
<protein>
    <submittedName>
        <fullName evidence="2">Uncharacterized protein</fullName>
    </submittedName>
</protein>
<comment type="caution">
    <text evidence="2">The sequence shown here is derived from an EMBL/GenBank/DDBJ whole genome shotgun (WGS) entry which is preliminary data.</text>
</comment>
<accession>A0A3S0ZWQ9</accession>
<dbReference type="InterPro" id="IPR032675">
    <property type="entry name" value="LRR_dom_sf"/>
</dbReference>
<name>A0A3S0ZWQ9_ELYCH</name>
<proteinExistence type="predicted"/>
<reference evidence="2 3" key="1">
    <citation type="submission" date="2019-01" db="EMBL/GenBank/DDBJ databases">
        <title>A draft genome assembly of the solar-powered sea slug Elysia chlorotica.</title>
        <authorList>
            <person name="Cai H."/>
            <person name="Li Q."/>
            <person name="Fang X."/>
            <person name="Li J."/>
            <person name="Curtis N.E."/>
            <person name="Altenburger A."/>
            <person name="Shibata T."/>
            <person name="Feng M."/>
            <person name="Maeda T."/>
            <person name="Schwartz J.A."/>
            <person name="Shigenobu S."/>
            <person name="Lundholm N."/>
            <person name="Nishiyama T."/>
            <person name="Yang H."/>
            <person name="Hasebe M."/>
            <person name="Li S."/>
            <person name="Pierce S.K."/>
            <person name="Wang J."/>
        </authorList>
    </citation>
    <scope>NUCLEOTIDE SEQUENCE [LARGE SCALE GENOMIC DNA]</scope>
    <source>
        <strain evidence="2">EC2010</strain>
        <tissue evidence="2">Whole organism of an adult</tissue>
    </source>
</reference>
<dbReference type="OrthoDB" id="5954088at2759"/>